<comment type="caution">
    <text evidence="2">The sequence shown here is derived from an EMBL/GenBank/DDBJ whole genome shotgun (WGS) entry which is preliminary data.</text>
</comment>
<sequence length="261" mass="29147">DQEDPEDPAIGRGAKERLIRDALYHGRPYSIEACLRRLRINLGHAPVSTMMWHLRSASATKDALEMVAEFRCDAYDAKMDPKPTVKALNILCDTSSLQSMTPFDEDDEEVAVDLLRLHRDNWTRPCMRPKRLRLDPAKHHVSQNFSSPMERDGTTSLSSAGGAEDQNGRVQRHGPWFAQMLRAAVAEMLLYSLGIVASSSVLSDPAAVFAARVGAMAWRQVLSYHDKQATRLALDARPRRHVPYKPGDMEAAWRKVTKGGG</sequence>
<protein>
    <submittedName>
        <fullName evidence="2">Uncharacterized protein</fullName>
    </submittedName>
</protein>
<organism evidence="2 3">
    <name type="scientific">Prorocentrum cordatum</name>
    <dbReference type="NCBI Taxonomy" id="2364126"/>
    <lineage>
        <taxon>Eukaryota</taxon>
        <taxon>Sar</taxon>
        <taxon>Alveolata</taxon>
        <taxon>Dinophyceae</taxon>
        <taxon>Prorocentrales</taxon>
        <taxon>Prorocentraceae</taxon>
        <taxon>Prorocentrum</taxon>
    </lineage>
</organism>
<evidence type="ECO:0000313" key="3">
    <source>
        <dbReference type="Proteomes" id="UP001189429"/>
    </source>
</evidence>
<name>A0ABN9RTW0_9DINO</name>
<proteinExistence type="predicted"/>
<dbReference type="EMBL" id="CAUYUJ010008058">
    <property type="protein sequence ID" value="CAK0822757.1"/>
    <property type="molecule type" value="Genomic_DNA"/>
</dbReference>
<evidence type="ECO:0000313" key="2">
    <source>
        <dbReference type="EMBL" id="CAK0822757.1"/>
    </source>
</evidence>
<feature type="non-terminal residue" evidence="2">
    <location>
        <position position="261"/>
    </location>
</feature>
<dbReference type="Proteomes" id="UP001189429">
    <property type="component" value="Unassembled WGS sequence"/>
</dbReference>
<evidence type="ECO:0000256" key="1">
    <source>
        <dbReference type="SAM" id="MobiDB-lite"/>
    </source>
</evidence>
<feature type="non-terminal residue" evidence="2">
    <location>
        <position position="1"/>
    </location>
</feature>
<gene>
    <name evidence="2" type="ORF">PCOR1329_LOCUS23690</name>
</gene>
<accession>A0ABN9RTW0</accession>
<feature type="region of interest" description="Disordered" evidence="1">
    <location>
        <begin position="140"/>
        <end position="169"/>
    </location>
</feature>
<keyword evidence="3" id="KW-1185">Reference proteome</keyword>
<reference evidence="2" key="1">
    <citation type="submission" date="2023-10" db="EMBL/GenBank/DDBJ databases">
        <authorList>
            <person name="Chen Y."/>
            <person name="Shah S."/>
            <person name="Dougan E. K."/>
            <person name="Thang M."/>
            <person name="Chan C."/>
        </authorList>
    </citation>
    <scope>NUCLEOTIDE SEQUENCE [LARGE SCALE GENOMIC DNA]</scope>
</reference>